<dbReference type="RefSeq" id="WP_150203445.1">
    <property type="nucleotide sequence ID" value="NZ_CP043939.1"/>
</dbReference>
<dbReference type="PRINTS" id="PR00474">
    <property type="entry name" value="GLU5KINASE"/>
</dbReference>
<organism evidence="10 11">
    <name type="scientific">Paucilactobacillus nenjiangensis</name>
    <dbReference type="NCBI Taxonomy" id="1296540"/>
    <lineage>
        <taxon>Bacteria</taxon>
        <taxon>Bacillati</taxon>
        <taxon>Bacillota</taxon>
        <taxon>Bacilli</taxon>
        <taxon>Lactobacillales</taxon>
        <taxon>Lactobacillaceae</taxon>
        <taxon>Paucilactobacillus</taxon>
    </lineage>
</organism>
<comment type="similarity">
    <text evidence="8">Belongs to the glutamate 5-kinase family.</text>
</comment>
<evidence type="ECO:0000256" key="1">
    <source>
        <dbReference type="ARBA" id="ARBA00022490"/>
    </source>
</evidence>
<evidence type="ECO:0000256" key="4">
    <source>
        <dbReference type="ARBA" id="ARBA00022679"/>
    </source>
</evidence>
<dbReference type="Proteomes" id="UP000325295">
    <property type="component" value="Chromosome"/>
</dbReference>
<evidence type="ECO:0000256" key="8">
    <source>
        <dbReference type="HAMAP-Rule" id="MF_00456"/>
    </source>
</evidence>
<dbReference type="OrthoDB" id="9804434at2"/>
<accession>A0A5P1X007</accession>
<dbReference type="KEGG" id="lnn:F0161_01920"/>
<feature type="binding site" evidence="8">
    <location>
        <position position="143"/>
    </location>
    <ligand>
        <name>substrate</name>
    </ligand>
</feature>
<feature type="binding site" evidence="8">
    <location>
        <position position="56"/>
    </location>
    <ligand>
        <name>substrate</name>
    </ligand>
</feature>
<dbReference type="InterPro" id="IPR001048">
    <property type="entry name" value="Asp/Glu/Uridylate_kinase"/>
</dbReference>
<dbReference type="HAMAP" id="MF_00456">
    <property type="entry name" value="ProB"/>
    <property type="match status" value="1"/>
</dbReference>
<name>A0A5P1X007_9LACO</name>
<keyword evidence="4 8" id="KW-0808">Transferase</keyword>
<keyword evidence="7 8" id="KW-0067">ATP-binding</keyword>
<dbReference type="InterPro" id="IPR001057">
    <property type="entry name" value="Glu/AcGlu_kinase"/>
</dbReference>
<evidence type="ECO:0000259" key="9">
    <source>
        <dbReference type="Pfam" id="PF00696"/>
    </source>
</evidence>
<dbReference type="PIRSF" id="PIRSF000729">
    <property type="entry name" value="GK"/>
    <property type="match status" value="1"/>
</dbReference>
<evidence type="ECO:0000313" key="11">
    <source>
        <dbReference type="Proteomes" id="UP000325295"/>
    </source>
</evidence>
<dbReference type="SUPFAM" id="SSF53633">
    <property type="entry name" value="Carbamate kinase-like"/>
    <property type="match status" value="1"/>
</dbReference>
<dbReference type="FunFam" id="3.40.1160.10:FF:000018">
    <property type="entry name" value="Glutamate 5-kinase"/>
    <property type="match status" value="1"/>
</dbReference>
<dbReference type="InterPro" id="IPR011529">
    <property type="entry name" value="Glu_5kinase"/>
</dbReference>
<dbReference type="GO" id="GO:0055129">
    <property type="term" value="P:L-proline biosynthetic process"/>
    <property type="evidence" value="ECO:0007669"/>
    <property type="project" value="UniProtKB-UniRule"/>
</dbReference>
<dbReference type="Pfam" id="PF00696">
    <property type="entry name" value="AA_kinase"/>
    <property type="match status" value="1"/>
</dbReference>
<protein>
    <recommendedName>
        <fullName evidence="8">Glutamate 5-kinase</fullName>
        <ecNumber evidence="8">2.7.2.11</ecNumber>
    </recommendedName>
    <alternativeName>
        <fullName evidence="8">Gamma-glutamyl kinase</fullName>
        <shortName evidence="8">GK</shortName>
    </alternativeName>
</protein>
<dbReference type="GO" id="GO:0004349">
    <property type="term" value="F:glutamate 5-kinase activity"/>
    <property type="evidence" value="ECO:0007669"/>
    <property type="project" value="UniProtKB-UniRule"/>
</dbReference>
<dbReference type="Gene3D" id="3.40.1160.10">
    <property type="entry name" value="Acetylglutamate kinase-like"/>
    <property type="match status" value="1"/>
</dbReference>
<comment type="pathway">
    <text evidence="8">Amino-acid biosynthesis; L-proline biosynthesis; L-glutamate 5-semialdehyde from L-glutamate: step 1/2.</text>
</comment>
<feature type="binding site" evidence="8">
    <location>
        <begin position="221"/>
        <end position="227"/>
    </location>
    <ligand>
        <name>ATP</name>
        <dbReference type="ChEBI" id="CHEBI:30616"/>
    </ligand>
</feature>
<dbReference type="PANTHER" id="PTHR43654">
    <property type="entry name" value="GLUTAMATE 5-KINASE"/>
    <property type="match status" value="1"/>
</dbReference>
<evidence type="ECO:0000256" key="6">
    <source>
        <dbReference type="ARBA" id="ARBA00022777"/>
    </source>
</evidence>
<evidence type="ECO:0000313" key="10">
    <source>
        <dbReference type="EMBL" id="QER66745.1"/>
    </source>
</evidence>
<keyword evidence="6 8" id="KW-0418">Kinase</keyword>
<dbReference type="GO" id="GO:0005524">
    <property type="term" value="F:ATP binding"/>
    <property type="evidence" value="ECO:0007669"/>
    <property type="project" value="UniProtKB-KW"/>
</dbReference>
<gene>
    <name evidence="8 10" type="primary">proB</name>
    <name evidence="10" type="ORF">F0161_01920</name>
</gene>
<dbReference type="CDD" id="cd04242">
    <property type="entry name" value="AAK_G5K_ProB"/>
    <property type="match status" value="1"/>
</dbReference>
<feature type="binding site" evidence="8">
    <location>
        <position position="159"/>
    </location>
    <ligand>
        <name>substrate</name>
    </ligand>
</feature>
<evidence type="ECO:0000256" key="3">
    <source>
        <dbReference type="ARBA" id="ARBA00022650"/>
    </source>
</evidence>
<comment type="function">
    <text evidence="8">Catalyzes the transfer of a phosphate group to glutamate to form L-glutamate 5-phosphate.</text>
</comment>
<reference evidence="10 11" key="1">
    <citation type="submission" date="2019-09" db="EMBL/GenBank/DDBJ databases">
        <title>Complete Genome Sequence of Lactobacillus nenjiangensis SH-Y15, isolated from sauerkraut.</title>
        <authorList>
            <person name="Yang H."/>
        </authorList>
    </citation>
    <scope>NUCLEOTIDE SEQUENCE [LARGE SCALE GENOMIC DNA]</scope>
    <source>
        <strain evidence="10 11">SH-Y15</strain>
    </source>
</reference>
<dbReference type="InterPro" id="IPR036393">
    <property type="entry name" value="AceGlu_kinase-like_sf"/>
</dbReference>
<feature type="binding site" evidence="8">
    <location>
        <begin position="179"/>
        <end position="180"/>
    </location>
    <ligand>
        <name>ATP</name>
        <dbReference type="ChEBI" id="CHEBI:30616"/>
    </ligand>
</feature>
<proteinExistence type="inferred from homology"/>
<sequence length="268" mass="28957">MSSRSQFKTPKRLVVKIGTSSLIYPDGQLNLKTMDELAFTLSAVQNRGLEVVLVTSGAMGVGLSQMHMTKRPEAMAQQQAIAAIGQNELMSIFNQRFASYSQQIGQILLTHDVMDYPLSKKNVLNTFEQLLLMGAIPVVNENDSVSVDEMDHLTTFGDNDQLSALVATAIEADLLIVLSDIDGLFDADPHTHPDAQTVPFVSEITEEVVNSAGGSGTRFGTGGMITKLKAAKRVIEAGRQMVLANGEDPKVIFDILDGKSVGTLFARD</sequence>
<dbReference type="PROSITE" id="PS00902">
    <property type="entry name" value="GLUTAMATE_5_KINASE"/>
    <property type="match status" value="1"/>
</dbReference>
<comment type="subcellular location">
    <subcellularLocation>
        <location evidence="8">Cytoplasm</location>
    </subcellularLocation>
</comment>
<keyword evidence="1 8" id="KW-0963">Cytoplasm</keyword>
<dbReference type="NCBIfam" id="TIGR01027">
    <property type="entry name" value="proB"/>
    <property type="match status" value="1"/>
</dbReference>
<keyword evidence="5 8" id="KW-0547">Nucleotide-binding</keyword>
<evidence type="ECO:0000256" key="7">
    <source>
        <dbReference type="ARBA" id="ARBA00022840"/>
    </source>
</evidence>
<feature type="domain" description="Aspartate/glutamate/uridylate kinase" evidence="9">
    <location>
        <begin position="11"/>
        <end position="245"/>
    </location>
</feature>
<dbReference type="InterPro" id="IPR041739">
    <property type="entry name" value="G5K_ProB"/>
</dbReference>
<dbReference type="InterPro" id="IPR019797">
    <property type="entry name" value="Glutamate_5-kinase_CS"/>
</dbReference>
<dbReference type="EMBL" id="CP043939">
    <property type="protein sequence ID" value="QER66745.1"/>
    <property type="molecule type" value="Genomic_DNA"/>
</dbReference>
<dbReference type="InterPro" id="IPR005715">
    <property type="entry name" value="Glu_5kinase/COase_Synthase"/>
</dbReference>
<feature type="binding site" evidence="8">
    <location>
        <position position="16"/>
    </location>
    <ligand>
        <name>ATP</name>
        <dbReference type="ChEBI" id="CHEBI:30616"/>
    </ligand>
</feature>
<keyword evidence="2 8" id="KW-0028">Amino-acid biosynthesis</keyword>
<dbReference type="PANTHER" id="PTHR43654:SF1">
    <property type="entry name" value="ISOPENTENYL PHOSPHATE KINASE"/>
    <property type="match status" value="1"/>
</dbReference>
<evidence type="ECO:0000256" key="2">
    <source>
        <dbReference type="ARBA" id="ARBA00022605"/>
    </source>
</evidence>
<dbReference type="GO" id="GO:0005829">
    <property type="term" value="C:cytosol"/>
    <property type="evidence" value="ECO:0007669"/>
    <property type="project" value="TreeGrafter"/>
</dbReference>
<keyword evidence="11" id="KW-1185">Reference proteome</keyword>
<evidence type="ECO:0000256" key="5">
    <source>
        <dbReference type="ARBA" id="ARBA00022741"/>
    </source>
</evidence>
<keyword evidence="3 8" id="KW-0641">Proline biosynthesis</keyword>
<dbReference type="UniPathway" id="UPA00098">
    <property type="reaction ID" value="UER00359"/>
</dbReference>
<dbReference type="AlphaFoldDB" id="A0A5P1X007"/>
<dbReference type="EC" id="2.7.2.11" evidence="8"/>
<comment type="catalytic activity">
    <reaction evidence="8">
        <text>L-glutamate + ATP = L-glutamyl 5-phosphate + ADP</text>
        <dbReference type="Rhea" id="RHEA:14877"/>
        <dbReference type="ChEBI" id="CHEBI:29985"/>
        <dbReference type="ChEBI" id="CHEBI:30616"/>
        <dbReference type="ChEBI" id="CHEBI:58274"/>
        <dbReference type="ChEBI" id="CHEBI:456216"/>
        <dbReference type="EC" id="2.7.2.11"/>
    </reaction>
</comment>